<dbReference type="InterPro" id="IPR013078">
    <property type="entry name" value="His_Pase_superF_clade-1"/>
</dbReference>
<dbReference type="EMBL" id="UYWY01023187">
    <property type="protein sequence ID" value="VDM47232.1"/>
    <property type="molecule type" value="Genomic_DNA"/>
</dbReference>
<protein>
    <submittedName>
        <fullName evidence="3">ThiF domain-containing protein</fullName>
    </submittedName>
</protein>
<evidence type="ECO:0000313" key="2">
    <source>
        <dbReference type="Proteomes" id="UP000050794"/>
    </source>
</evidence>
<dbReference type="PANTHER" id="PTHR16469">
    <property type="entry name" value="UBIQUITIN-ASSOCIATED AND SH3 DOMAIN-CONTAINING BA-RELATED"/>
    <property type="match status" value="1"/>
</dbReference>
<dbReference type="WBParaSite" id="TCNE_0001591201-mRNA-1">
    <property type="protein sequence ID" value="TCNE_0001591201-mRNA-1"/>
    <property type="gene ID" value="TCNE_0001591201"/>
</dbReference>
<dbReference type="Gene3D" id="3.40.50.1240">
    <property type="entry name" value="Phosphoglycerate mutase-like"/>
    <property type="match status" value="1"/>
</dbReference>
<name>A0A183V591_TOXCA</name>
<reference evidence="3" key="1">
    <citation type="submission" date="2016-06" db="UniProtKB">
        <authorList>
            <consortium name="WormBaseParasite"/>
        </authorList>
    </citation>
    <scope>IDENTIFICATION</scope>
</reference>
<dbReference type="SUPFAM" id="SSF53254">
    <property type="entry name" value="Phosphoglycerate mutase-like"/>
    <property type="match status" value="1"/>
</dbReference>
<accession>A0A183V591</accession>
<dbReference type="PANTHER" id="PTHR16469:SF23">
    <property type="entry name" value="HISTIDINE KINASE"/>
    <property type="match status" value="1"/>
</dbReference>
<proteinExistence type="predicted"/>
<dbReference type="GO" id="GO:0016791">
    <property type="term" value="F:phosphatase activity"/>
    <property type="evidence" value="ECO:0007669"/>
    <property type="project" value="UniProtKB-ARBA"/>
</dbReference>
<evidence type="ECO:0000313" key="1">
    <source>
        <dbReference type="EMBL" id="VDM47232.1"/>
    </source>
</evidence>
<dbReference type="InterPro" id="IPR051710">
    <property type="entry name" value="Phosphatase_SH3-domain"/>
</dbReference>
<dbReference type="Proteomes" id="UP000050794">
    <property type="component" value="Unassembled WGS sequence"/>
</dbReference>
<sequence length="256" mass="28767">MRAGETIDEVLPSWIEQSHLDQNYYCPFNLNIPVHLPRRKNNVEEYAVDPPLSECGSAMSQIVGRQLRTKRINLRHIFSSPALACVQTATQLAKVLRKKRIICVEGGVSGDADSVNGAMSIEGLLKQRYPIDTSYEPIFSKLPDEEFEETVERIVRVFKELSTKEAPCLFVSDALAMCAICVAPVRRFPLRGTASDVHIKRAFPAASVMTMRLRNINNQVEFELLPDYISPITHIAGCTRINPAYFRNEDTDNVAV</sequence>
<dbReference type="CDD" id="cd07067">
    <property type="entry name" value="HP_PGM_like"/>
    <property type="match status" value="1"/>
</dbReference>
<reference evidence="1 2" key="2">
    <citation type="submission" date="2018-11" db="EMBL/GenBank/DDBJ databases">
        <authorList>
            <consortium name="Pathogen Informatics"/>
        </authorList>
    </citation>
    <scope>NUCLEOTIDE SEQUENCE [LARGE SCALE GENOMIC DNA]</scope>
</reference>
<gene>
    <name evidence="1" type="ORF">TCNE_LOCUS15911</name>
</gene>
<organism evidence="2 3">
    <name type="scientific">Toxocara canis</name>
    <name type="common">Canine roundworm</name>
    <dbReference type="NCBI Taxonomy" id="6265"/>
    <lineage>
        <taxon>Eukaryota</taxon>
        <taxon>Metazoa</taxon>
        <taxon>Ecdysozoa</taxon>
        <taxon>Nematoda</taxon>
        <taxon>Chromadorea</taxon>
        <taxon>Rhabditida</taxon>
        <taxon>Spirurina</taxon>
        <taxon>Ascaridomorpha</taxon>
        <taxon>Ascaridoidea</taxon>
        <taxon>Toxocaridae</taxon>
        <taxon>Toxocara</taxon>
    </lineage>
</organism>
<dbReference type="InterPro" id="IPR029033">
    <property type="entry name" value="His_PPase_superfam"/>
</dbReference>
<dbReference type="Pfam" id="PF00300">
    <property type="entry name" value="His_Phos_1"/>
    <property type="match status" value="1"/>
</dbReference>
<evidence type="ECO:0000313" key="3">
    <source>
        <dbReference type="WBParaSite" id="TCNE_0001591201-mRNA-1"/>
    </source>
</evidence>
<keyword evidence="2" id="KW-1185">Reference proteome</keyword>
<dbReference type="AlphaFoldDB" id="A0A183V591"/>